<proteinExistence type="predicted"/>
<feature type="signal peptide" evidence="1">
    <location>
        <begin position="1"/>
        <end position="23"/>
    </location>
</feature>
<keyword evidence="3" id="KW-1185">Reference proteome</keyword>
<organism evidence="2 3">
    <name type="scientific">Porphyromonas endodontalis (strain ATCC 35406 / DSM 24491 / JCM 8526 / CCUG 16442 / BCRC 14492 / NCTC 13058 / HG 370)</name>
    <name type="common">Bacteroides endodontalis</name>
    <dbReference type="NCBI Taxonomy" id="553175"/>
    <lineage>
        <taxon>Bacteria</taxon>
        <taxon>Pseudomonadati</taxon>
        <taxon>Bacteroidota</taxon>
        <taxon>Bacteroidia</taxon>
        <taxon>Bacteroidales</taxon>
        <taxon>Porphyromonadaceae</taxon>
        <taxon>Porphyromonas</taxon>
    </lineage>
</organism>
<accession>C3JAL8</accession>
<protein>
    <submittedName>
        <fullName evidence="2">Uncharacterized protein</fullName>
    </submittedName>
</protein>
<evidence type="ECO:0000256" key="1">
    <source>
        <dbReference type="SAM" id="SignalP"/>
    </source>
</evidence>
<dbReference type="AlphaFoldDB" id="C3JAL8"/>
<reference evidence="2 3" key="1">
    <citation type="submission" date="2009-04" db="EMBL/GenBank/DDBJ databases">
        <authorList>
            <person name="Sebastian Y."/>
            <person name="Madupu R."/>
            <person name="Durkin A.S."/>
            <person name="Torralba M."/>
            <person name="Methe B."/>
            <person name="Sutton G.G."/>
            <person name="Strausberg R.L."/>
            <person name="Nelson K.E."/>
        </authorList>
    </citation>
    <scope>NUCLEOTIDE SEQUENCE [LARGE SCALE GENOMIC DNA]</scope>
    <source>
        <strain evidence="3">ATCC 35406 / BCRC 14492 / JCM 8526 / NCTC 13058 / HG 370</strain>
    </source>
</reference>
<dbReference type="STRING" id="553175.POREN0001_0255"/>
<sequence>MKKLLLFMATTVALCAAPRLAKAQTFNCITTSGAIFTAKMPLLDLVSPPR</sequence>
<evidence type="ECO:0000313" key="3">
    <source>
        <dbReference type="Proteomes" id="UP000004295"/>
    </source>
</evidence>
<feature type="chain" id="PRO_5002926349" evidence="1">
    <location>
        <begin position="24"/>
        <end position="50"/>
    </location>
</feature>
<name>C3JAL8_POREA</name>
<comment type="caution">
    <text evidence="2">The sequence shown here is derived from an EMBL/GenBank/DDBJ whole genome shotgun (WGS) entry which is preliminary data.</text>
</comment>
<gene>
    <name evidence="2" type="ORF">POREN0001_0255</name>
</gene>
<dbReference type="Proteomes" id="UP000004295">
    <property type="component" value="Unassembled WGS sequence"/>
</dbReference>
<keyword evidence="1" id="KW-0732">Signal</keyword>
<dbReference type="EMBL" id="ACNN01000020">
    <property type="protein sequence ID" value="EEN82674.1"/>
    <property type="molecule type" value="Genomic_DNA"/>
</dbReference>
<evidence type="ECO:0000313" key="2">
    <source>
        <dbReference type="EMBL" id="EEN82674.1"/>
    </source>
</evidence>